<dbReference type="RefSeq" id="WP_094864879.1">
    <property type="nucleotide sequence ID" value="NZ_NKYE01000016.1"/>
</dbReference>
<dbReference type="EMBL" id="NKYE01000016">
    <property type="protein sequence ID" value="OZM70941.1"/>
    <property type="molecule type" value="Genomic_DNA"/>
</dbReference>
<comment type="caution">
    <text evidence="2">The sequence shown here is derived from an EMBL/GenBank/DDBJ whole genome shotgun (WGS) entry which is preliminary data.</text>
</comment>
<proteinExistence type="predicted"/>
<keyword evidence="3" id="KW-1185">Reference proteome</keyword>
<organism evidence="2 3">
    <name type="scientific">Amycolatopsis antarctica</name>
    <dbReference type="NCBI Taxonomy" id="1854586"/>
    <lineage>
        <taxon>Bacteria</taxon>
        <taxon>Bacillati</taxon>
        <taxon>Actinomycetota</taxon>
        <taxon>Actinomycetes</taxon>
        <taxon>Pseudonocardiales</taxon>
        <taxon>Pseudonocardiaceae</taxon>
        <taxon>Amycolatopsis</taxon>
    </lineage>
</organism>
<reference evidence="2 3" key="1">
    <citation type="submission" date="2017-07" db="EMBL/GenBank/DDBJ databases">
        <title>Amycolatopsis antarcticus sp. nov., isolated from the surface of an Antarcticus brown macroalga.</title>
        <authorList>
            <person name="Wang J."/>
            <person name="Leiva S."/>
            <person name="Huang J."/>
            <person name="Huang Y."/>
        </authorList>
    </citation>
    <scope>NUCLEOTIDE SEQUENCE [LARGE SCALE GENOMIC DNA]</scope>
    <source>
        <strain evidence="2 3">AU-G6</strain>
    </source>
</reference>
<feature type="region of interest" description="Disordered" evidence="1">
    <location>
        <begin position="135"/>
        <end position="176"/>
    </location>
</feature>
<accession>A0A263CXW4</accession>
<dbReference type="Proteomes" id="UP000242444">
    <property type="component" value="Unassembled WGS sequence"/>
</dbReference>
<evidence type="ECO:0000313" key="2">
    <source>
        <dbReference type="EMBL" id="OZM70941.1"/>
    </source>
</evidence>
<protein>
    <submittedName>
        <fullName evidence="2">Uncharacterized protein</fullName>
    </submittedName>
</protein>
<sequence>MTGSAPTLTDDLRVRVHAAIGAWCERELAARRQDHAAATYSGGSTAAASYAAGASDSELELDEFTEEELELLAELVAGAERRVRTWQDSGWLAPADRGQLLLDAHAEAAGIPHEHAEQRSAAMATVEALQFWCDSAPATEPAANERPTPPSPKPHAPRRARKTVDVDQGALFTLPE</sequence>
<evidence type="ECO:0000256" key="1">
    <source>
        <dbReference type="SAM" id="MobiDB-lite"/>
    </source>
</evidence>
<dbReference type="InParanoid" id="A0A263CXW4"/>
<name>A0A263CXW4_9PSEU</name>
<dbReference type="AlphaFoldDB" id="A0A263CXW4"/>
<evidence type="ECO:0000313" key="3">
    <source>
        <dbReference type="Proteomes" id="UP000242444"/>
    </source>
</evidence>
<gene>
    <name evidence="2" type="ORF">CFN78_22580</name>
</gene>